<dbReference type="AlphaFoldDB" id="A0A1Q3EZ56"/>
<feature type="coiled-coil region" evidence="1">
    <location>
        <begin position="612"/>
        <end position="653"/>
    </location>
</feature>
<dbReference type="PROSITE" id="PS50888">
    <property type="entry name" value="BHLH"/>
    <property type="match status" value="1"/>
</dbReference>
<evidence type="ECO:0000259" key="3">
    <source>
        <dbReference type="PROSITE" id="PS50888"/>
    </source>
</evidence>
<evidence type="ECO:0000256" key="1">
    <source>
        <dbReference type="SAM" id="Coils"/>
    </source>
</evidence>
<feature type="compositionally biased region" description="Basic residues" evidence="2">
    <location>
        <begin position="523"/>
        <end position="532"/>
    </location>
</feature>
<feature type="compositionally biased region" description="Basic residues" evidence="2">
    <location>
        <begin position="438"/>
        <end position="448"/>
    </location>
</feature>
<dbReference type="PANTHER" id="PTHR45851">
    <property type="entry name" value="MYC PROTO-ONCOGENE"/>
    <property type="match status" value="1"/>
</dbReference>
<feature type="region of interest" description="Disordered" evidence="2">
    <location>
        <begin position="307"/>
        <end position="584"/>
    </location>
</feature>
<name>A0A1Q3EZ56_CULTA</name>
<feature type="compositionally biased region" description="Low complexity" evidence="2">
    <location>
        <begin position="541"/>
        <end position="565"/>
    </location>
</feature>
<proteinExistence type="predicted"/>
<evidence type="ECO:0000313" key="4">
    <source>
        <dbReference type="EMBL" id="JAV20580.1"/>
    </source>
</evidence>
<evidence type="ECO:0000256" key="2">
    <source>
        <dbReference type="SAM" id="MobiDB-lite"/>
    </source>
</evidence>
<feature type="compositionally biased region" description="Low complexity" evidence="2">
    <location>
        <begin position="348"/>
        <end position="361"/>
    </location>
</feature>
<dbReference type="SUPFAM" id="SSF47459">
    <property type="entry name" value="HLH, helix-loop-helix DNA-binding domain"/>
    <property type="match status" value="1"/>
</dbReference>
<feature type="compositionally biased region" description="Low complexity" evidence="2">
    <location>
        <begin position="321"/>
        <end position="330"/>
    </location>
</feature>
<sequence length="662" mass="73224">MLDIKKEEPTEFRMPSIKQEVVPPFSSSWEENNTIEHIDWDSFQLLQIETSEFMSTVAEFEQLDPALGSGIWGDKPVSPKLQIRNHDCMWSGTCGDQSHPGKFGGCGGNHHGQHPQQQQQQQEAAFNTVTAVAAASLNSQKATILTPSNSANIITPKINPAKAAQIPAGRSLLINPRIKQQQQVSRIPNVSTQDFLRERESTTMPMHGRPDTPLSLDEDPPEFKHNIDLATCTIGSNRLSLIGSRHYGSNGSRHHHHCYDDASSSRIINMLKEQLEDTERPYMTSSSGEIGSLTDLLKDLKDLEEIAGDDSSHEELDSDTESNSSRSSSSKGGGHPGGYTHAHHQDNSSSSSPSSSSSSSSYEYQGTHVGDHSYTLPKKRYNLNELGVQTPSDSEEEIDVVSIGEKNLPTNPTPRDRRALQSRVAHKIARKQAGGVSSHHHQHHHRRRHSDDESGYQQQFANGVAGPSGGSSSHFQSPGKYGLSPNYLTPASSTSISGTNTPLPAAASGSGSRKRPSKDDRKNRHRSNKKQRGGSGGHSVPGGSKKSPVAAAMPPSSHHASPATESSEEQETLEKRNLHNDMERQRRIGLKNLFEELKRQIPSLREKERAPKVNILREAAQLCNRLNREQEQLNALRKQQQRLYNRVRELRKSLHSQRRTMD</sequence>
<dbReference type="GO" id="GO:0046983">
    <property type="term" value="F:protein dimerization activity"/>
    <property type="evidence" value="ECO:0007669"/>
    <property type="project" value="InterPro"/>
</dbReference>
<accession>A0A1Q3EZ56</accession>
<dbReference type="EMBL" id="GFDL01014465">
    <property type="protein sequence ID" value="JAV20580.1"/>
    <property type="molecule type" value="Transcribed_RNA"/>
</dbReference>
<dbReference type="CDD" id="cd11400">
    <property type="entry name" value="bHLHzip_Myc"/>
    <property type="match status" value="1"/>
</dbReference>
<dbReference type="Gene3D" id="4.10.280.10">
    <property type="entry name" value="Helix-loop-helix DNA-binding domain"/>
    <property type="match status" value="1"/>
</dbReference>
<dbReference type="Pfam" id="PF00010">
    <property type="entry name" value="HLH"/>
    <property type="match status" value="1"/>
</dbReference>
<keyword evidence="1" id="KW-0175">Coiled coil</keyword>
<dbReference type="InterPro" id="IPR036638">
    <property type="entry name" value="HLH_DNA-bd_sf"/>
</dbReference>
<protein>
    <recommendedName>
        <fullName evidence="3">BHLH domain-containing protein</fullName>
    </recommendedName>
</protein>
<feature type="compositionally biased region" description="Polar residues" evidence="2">
    <location>
        <begin position="486"/>
        <end position="502"/>
    </location>
</feature>
<feature type="domain" description="BHLH" evidence="3">
    <location>
        <begin position="574"/>
        <end position="626"/>
    </location>
</feature>
<reference evidence="4" key="1">
    <citation type="submission" date="2017-01" db="EMBL/GenBank/DDBJ databases">
        <title>A deep insight into the sialotranscriptome of adult male and female Cluex tarsalis mosquitoes.</title>
        <authorList>
            <person name="Ribeiro J.M."/>
            <person name="Moreira F."/>
            <person name="Bernard K.A."/>
            <person name="Calvo E."/>
        </authorList>
    </citation>
    <scope>NUCLEOTIDE SEQUENCE</scope>
    <source>
        <strain evidence="4">Kern County</strain>
        <tissue evidence="4">Salivary glands</tissue>
    </source>
</reference>
<dbReference type="SMART" id="SM00353">
    <property type="entry name" value="HLH"/>
    <property type="match status" value="1"/>
</dbReference>
<organism evidence="4">
    <name type="scientific">Culex tarsalis</name>
    <name type="common">Encephalitis mosquito</name>
    <dbReference type="NCBI Taxonomy" id="7177"/>
    <lineage>
        <taxon>Eukaryota</taxon>
        <taxon>Metazoa</taxon>
        <taxon>Ecdysozoa</taxon>
        <taxon>Arthropoda</taxon>
        <taxon>Hexapoda</taxon>
        <taxon>Insecta</taxon>
        <taxon>Pterygota</taxon>
        <taxon>Neoptera</taxon>
        <taxon>Endopterygota</taxon>
        <taxon>Diptera</taxon>
        <taxon>Nematocera</taxon>
        <taxon>Culicoidea</taxon>
        <taxon>Culicidae</taxon>
        <taxon>Culicinae</taxon>
        <taxon>Culicini</taxon>
        <taxon>Culex</taxon>
        <taxon>Culex</taxon>
    </lineage>
</organism>
<feature type="compositionally biased region" description="Basic and acidic residues" evidence="2">
    <location>
        <begin position="572"/>
        <end position="584"/>
    </location>
</feature>
<dbReference type="InterPro" id="IPR050433">
    <property type="entry name" value="Myc_transcription_factors"/>
</dbReference>
<dbReference type="InterPro" id="IPR011598">
    <property type="entry name" value="bHLH_dom"/>
</dbReference>